<feature type="region of interest" description="Disordered" evidence="5">
    <location>
        <begin position="831"/>
        <end position="856"/>
    </location>
</feature>
<feature type="compositionally biased region" description="Low complexity" evidence="5">
    <location>
        <begin position="546"/>
        <end position="557"/>
    </location>
</feature>
<dbReference type="AlphaFoldDB" id="A0A1B9IW06"/>
<sequence>MTSFNGSMAAATSSTRQGSSSRRVSPVKPQDVEDDLVSRSSSPRIIDRKGKGKERMVEFALEPTAVNDKLEGGSEDDEREFRDDSDTEDEDEDEENYEAERQRRIRENQLILAELGIEPSGSNSNIAGPSSSSSNIKQNANSSPQPHATSSRKRRNAGDIPIYDRSGYILSLPPKGQTHTMTCIEIPSDRKLKKRILDGEYTDCSHWMEGEARRWKFGFGKGGDNLPENEPEDLVGVTKEFRWRRWRGLERELRREMKQRGELVEMDARPVERVIPEGVSAYSCRRKSDKPKMKCRNVNPICRATFCETCCKRYSYFDFDEESRSFICPLCKDCCNCSNCIRKKNLAHLLGASKGKIQRKSLKYAMGADAGDQLSVQAWLEKAVKDVSKAPFDLIRIVDQDKDIISPETPLVEEEEIGETIVVEKPKAKRARMNQPFSSIEKKVKVHPPMVRQDDDGVDKPKAKRGRKKKVVDANEEEIINNLPERKQVKTNTKNLIVKLKIPRLVANDMSMRPVAHAERVKEVDSDGDTVGDWSDDEAIDGNDDSPLTSLSSLPSESPRPPPRLPFPPRPIYAPIMNVNTDGYLSSLPGVVQDQPFAQPTANSSDVVISSPTRENTAGLVSPLHSRSSPENGDEHSHPRKRKRPPPRANILRPPRHSSFSTSQSSPPGTHDELDHAPPPILSIDNGGPRNLTGDGSMQSAAPQLLSATSSQSQRIDIGPPPLLSSMSTLTPSSNHQMGYWQSRSVQGFDQTLYPQQQLPSISPSSSFLPIDYSSSYNTYASLYNGSGSESNYLGNMGLGGPPPYSHSPPSGSGRRSLVLSSNTERQYLRMNNHTSSSVNEPRTISPNSLTLPLPNIKGKPMNVGSNLSYLGVLSTAAEIKEDGNFDNSKNNSKQTE</sequence>
<evidence type="ECO:0000256" key="3">
    <source>
        <dbReference type="ARBA" id="ARBA00023163"/>
    </source>
</evidence>
<feature type="compositionally biased region" description="Polar residues" evidence="5">
    <location>
        <begin position="137"/>
        <end position="149"/>
    </location>
</feature>
<protein>
    <recommendedName>
        <fullName evidence="6">Zinc-finger domain-containing protein</fullName>
    </recommendedName>
</protein>
<feature type="compositionally biased region" description="Pro residues" evidence="5">
    <location>
        <begin position="558"/>
        <end position="572"/>
    </location>
</feature>
<name>A0A1B9IW06_9TREE</name>
<dbReference type="InterPro" id="IPR018866">
    <property type="entry name" value="Znf-4CXXC_R1"/>
</dbReference>
<keyword evidence="2" id="KW-0805">Transcription regulation</keyword>
<feature type="compositionally biased region" description="Basic and acidic residues" evidence="5">
    <location>
        <begin position="45"/>
        <end position="57"/>
    </location>
</feature>
<feature type="compositionally biased region" description="Acidic residues" evidence="5">
    <location>
        <begin position="526"/>
        <end position="544"/>
    </location>
</feature>
<proteinExistence type="predicted"/>
<feature type="region of interest" description="Disordered" evidence="5">
    <location>
        <begin position="798"/>
        <end position="818"/>
    </location>
</feature>
<feature type="compositionally biased region" description="Polar residues" evidence="5">
    <location>
        <begin position="831"/>
        <end position="851"/>
    </location>
</feature>
<feature type="region of interest" description="Disordered" evidence="5">
    <location>
        <begin position="1"/>
        <end position="159"/>
    </location>
</feature>
<evidence type="ECO:0000256" key="5">
    <source>
        <dbReference type="SAM" id="MobiDB-lite"/>
    </source>
</evidence>
<dbReference type="EMBL" id="KI669460">
    <property type="protein sequence ID" value="OCF59708.1"/>
    <property type="molecule type" value="Genomic_DNA"/>
</dbReference>
<dbReference type="Pfam" id="PF10497">
    <property type="entry name" value="zf-4CXXC_R1"/>
    <property type="match status" value="1"/>
</dbReference>
<feature type="compositionally biased region" description="Polar residues" evidence="5">
    <location>
        <begin position="694"/>
        <end position="715"/>
    </location>
</feature>
<reference evidence="7 8" key="1">
    <citation type="submission" date="2013-07" db="EMBL/GenBank/DDBJ databases">
        <title>The Genome Sequence of Kwoniella mangroviensis CBS10435.</title>
        <authorList>
            <consortium name="The Broad Institute Genome Sequencing Platform"/>
            <person name="Cuomo C."/>
            <person name="Litvintseva A."/>
            <person name="Chen Y."/>
            <person name="Heitman J."/>
            <person name="Sun S."/>
            <person name="Springer D."/>
            <person name="Dromer F."/>
            <person name="Young S.K."/>
            <person name="Zeng Q."/>
            <person name="Gargeya S."/>
            <person name="Fitzgerald M."/>
            <person name="Abouelleil A."/>
            <person name="Alvarado L."/>
            <person name="Berlin A.M."/>
            <person name="Chapman S.B."/>
            <person name="Dewar J."/>
            <person name="Goldberg J."/>
            <person name="Griggs A."/>
            <person name="Gujja S."/>
            <person name="Hansen M."/>
            <person name="Howarth C."/>
            <person name="Imamovic A."/>
            <person name="Larimer J."/>
            <person name="McCowan C."/>
            <person name="Murphy C."/>
            <person name="Pearson M."/>
            <person name="Priest M."/>
            <person name="Roberts A."/>
            <person name="Saif S."/>
            <person name="Shea T."/>
            <person name="Sykes S."/>
            <person name="Wortman J."/>
            <person name="Nusbaum C."/>
            <person name="Birren B."/>
        </authorList>
    </citation>
    <scope>NUCLEOTIDE SEQUENCE [LARGE SCALE GENOMIC DNA]</scope>
    <source>
        <strain evidence="7 8">CBS 10435</strain>
    </source>
</reference>
<dbReference type="Proteomes" id="UP000092583">
    <property type="component" value="Unassembled WGS sequence"/>
</dbReference>
<feature type="compositionally biased region" description="Polar residues" evidence="5">
    <location>
        <begin position="596"/>
        <end position="616"/>
    </location>
</feature>
<feature type="compositionally biased region" description="Basic and acidic residues" evidence="5">
    <location>
        <begin position="98"/>
        <end position="107"/>
    </location>
</feature>
<keyword evidence="8" id="KW-1185">Reference proteome</keyword>
<accession>A0A1B9IW06</accession>
<organism evidence="7 8">
    <name type="scientific">Kwoniella mangroviensis CBS 10435</name>
    <dbReference type="NCBI Taxonomy" id="1331196"/>
    <lineage>
        <taxon>Eukaryota</taxon>
        <taxon>Fungi</taxon>
        <taxon>Dikarya</taxon>
        <taxon>Basidiomycota</taxon>
        <taxon>Agaricomycotina</taxon>
        <taxon>Tremellomycetes</taxon>
        <taxon>Tremellales</taxon>
        <taxon>Cryptococcaceae</taxon>
        <taxon>Kwoniella</taxon>
    </lineage>
</organism>
<reference evidence="8" key="2">
    <citation type="submission" date="2013-12" db="EMBL/GenBank/DDBJ databases">
        <title>Evolution of pathogenesis and genome organization in the Tremellales.</title>
        <authorList>
            <person name="Cuomo C."/>
            <person name="Litvintseva A."/>
            <person name="Heitman J."/>
            <person name="Chen Y."/>
            <person name="Sun S."/>
            <person name="Springer D."/>
            <person name="Dromer F."/>
            <person name="Young S."/>
            <person name="Zeng Q."/>
            <person name="Chapman S."/>
            <person name="Gujja S."/>
            <person name="Saif S."/>
            <person name="Birren B."/>
        </authorList>
    </citation>
    <scope>NUCLEOTIDE SEQUENCE [LARGE SCALE GENOMIC DNA]</scope>
    <source>
        <strain evidence="8">CBS 10435</strain>
    </source>
</reference>
<dbReference type="STRING" id="1331196.A0A1B9IW06"/>
<feature type="compositionally biased region" description="Basic and acidic residues" evidence="5">
    <location>
        <begin position="452"/>
        <end position="461"/>
    </location>
</feature>
<evidence type="ECO:0000313" key="7">
    <source>
        <dbReference type="EMBL" id="OCF59708.1"/>
    </source>
</evidence>
<comment type="subcellular location">
    <subcellularLocation>
        <location evidence="1">Nucleus</location>
    </subcellularLocation>
</comment>
<evidence type="ECO:0000256" key="2">
    <source>
        <dbReference type="ARBA" id="ARBA00023015"/>
    </source>
</evidence>
<evidence type="ECO:0000256" key="4">
    <source>
        <dbReference type="ARBA" id="ARBA00023242"/>
    </source>
</evidence>
<feature type="compositionally biased region" description="Low complexity" evidence="5">
    <location>
        <begin position="657"/>
        <end position="668"/>
    </location>
</feature>
<gene>
    <name evidence="7" type="ORF">L486_02380</name>
</gene>
<keyword evidence="3" id="KW-0804">Transcription</keyword>
<feature type="domain" description="Zinc-finger" evidence="6">
    <location>
        <begin position="277"/>
        <end position="347"/>
    </location>
</feature>
<dbReference type="OrthoDB" id="298344at2759"/>
<feature type="compositionally biased region" description="Low complexity" evidence="5">
    <location>
        <begin position="808"/>
        <end position="818"/>
    </location>
</feature>
<evidence type="ECO:0000256" key="1">
    <source>
        <dbReference type="ARBA" id="ARBA00004123"/>
    </source>
</evidence>
<feature type="region of interest" description="Disordered" evidence="5">
    <location>
        <begin position="450"/>
        <end position="470"/>
    </location>
</feature>
<evidence type="ECO:0000259" key="6">
    <source>
        <dbReference type="Pfam" id="PF10497"/>
    </source>
</evidence>
<evidence type="ECO:0000313" key="8">
    <source>
        <dbReference type="Proteomes" id="UP000092583"/>
    </source>
</evidence>
<dbReference type="GO" id="GO:0005634">
    <property type="term" value="C:nucleus"/>
    <property type="evidence" value="ECO:0007669"/>
    <property type="project" value="UniProtKB-SubCell"/>
</dbReference>
<feature type="compositionally biased region" description="Acidic residues" evidence="5">
    <location>
        <begin position="85"/>
        <end position="97"/>
    </location>
</feature>
<feature type="region of interest" description="Disordered" evidence="5">
    <location>
        <begin position="520"/>
        <end position="576"/>
    </location>
</feature>
<keyword evidence="4" id="KW-0539">Nucleus</keyword>
<feature type="compositionally biased region" description="Low complexity" evidence="5">
    <location>
        <begin position="9"/>
        <end position="24"/>
    </location>
</feature>
<feature type="compositionally biased region" description="Low complexity" evidence="5">
    <location>
        <begin position="119"/>
        <end position="136"/>
    </location>
</feature>
<feature type="region of interest" description="Disordered" evidence="5">
    <location>
        <begin position="596"/>
        <end position="731"/>
    </location>
</feature>